<dbReference type="Proteomes" id="UP000480178">
    <property type="component" value="Chromosome"/>
</dbReference>
<keyword evidence="2" id="KW-1185">Reference proteome</keyword>
<name>A0A6C0GMZ6_9BACT</name>
<dbReference type="RefSeq" id="WP_162445395.1">
    <property type="nucleotide sequence ID" value="NZ_CP048222.1"/>
</dbReference>
<accession>A0A6C0GMZ6</accession>
<proteinExistence type="predicted"/>
<keyword evidence="1" id="KW-0436">Ligase</keyword>
<dbReference type="KEGG" id="rhoz:GXP67_23570"/>
<dbReference type="AlphaFoldDB" id="A0A6C0GMZ6"/>
<protein>
    <submittedName>
        <fullName evidence="1">Amidoligase</fullName>
    </submittedName>
</protein>
<evidence type="ECO:0000313" key="1">
    <source>
        <dbReference type="EMBL" id="QHT69406.1"/>
    </source>
</evidence>
<dbReference type="InterPro" id="IPR022025">
    <property type="entry name" value="Amidoligase_2"/>
</dbReference>
<dbReference type="GO" id="GO:0016874">
    <property type="term" value="F:ligase activity"/>
    <property type="evidence" value="ECO:0007669"/>
    <property type="project" value="UniProtKB-KW"/>
</dbReference>
<gene>
    <name evidence="1" type="ORF">GXP67_23570</name>
</gene>
<organism evidence="1 2">
    <name type="scientific">Rhodocytophaga rosea</name>
    <dbReference type="NCBI Taxonomy" id="2704465"/>
    <lineage>
        <taxon>Bacteria</taxon>
        <taxon>Pseudomonadati</taxon>
        <taxon>Bacteroidota</taxon>
        <taxon>Cytophagia</taxon>
        <taxon>Cytophagales</taxon>
        <taxon>Rhodocytophagaceae</taxon>
        <taxon>Rhodocytophaga</taxon>
    </lineage>
</organism>
<dbReference type="Pfam" id="PF12224">
    <property type="entry name" value="Amidoligase_2"/>
    <property type="match status" value="1"/>
</dbReference>
<dbReference type="EMBL" id="CP048222">
    <property type="protein sequence ID" value="QHT69406.1"/>
    <property type="molecule type" value="Genomic_DNA"/>
</dbReference>
<reference evidence="1 2" key="1">
    <citation type="submission" date="2020-01" db="EMBL/GenBank/DDBJ databases">
        <authorList>
            <person name="Kim M.K."/>
        </authorList>
    </citation>
    <scope>NUCLEOTIDE SEQUENCE [LARGE SCALE GENOMIC DNA]</scope>
    <source>
        <strain evidence="1 2">172606-1</strain>
    </source>
</reference>
<evidence type="ECO:0000313" key="2">
    <source>
        <dbReference type="Proteomes" id="UP000480178"/>
    </source>
</evidence>
<sequence length="342" mass="39588">MEFKQPPILTNEKGEIRTVGFEFEYANVDLETTAKIIMDLFGGRYEATDKYAQKVADTEVGDFSLSLDVRLLSEKKYQNYFSKLGIDLEQINIGNTTLDSIVENVLGSAVAKVIPYEISMPTLPFTHLQKAEALRKALYDNQAKGTKASILYAFAMHINPELPVKDIPTILSHLRAFLLLYPWLLKACDVDFSRRLTSFINPFPPEYAQLVLAPAYAPDLDQFVNDYHQYNSDRNRPLDLYPVLAWLDHEKIDRLENLGKVKPRPTFHYRLPNSLIDDPEWSIAKEWNHWVEVEWLASDSQLLRELSEAYLQADKQSQKEFDQLWVNKMDEWITNKPLLGQR</sequence>